<organism evidence="6 7">
    <name type="scientific">Paracidobacterium acidisoli</name>
    <dbReference type="NCBI Taxonomy" id="2303751"/>
    <lineage>
        <taxon>Bacteria</taxon>
        <taxon>Pseudomonadati</taxon>
        <taxon>Acidobacteriota</taxon>
        <taxon>Terriglobia</taxon>
        <taxon>Terriglobales</taxon>
        <taxon>Acidobacteriaceae</taxon>
        <taxon>Paracidobacterium</taxon>
    </lineage>
</organism>
<dbReference type="Gene3D" id="3.50.30.40">
    <property type="entry name" value="Ribonuclease E inhibitor RraA/RraA-like"/>
    <property type="match status" value="1"/>
</dbReference>
<comment type="cofactor">
    <cofactor evidence="5">
        <name>Mg(2+)</name>
        <dbReference type="ChEBI" id="CHEBI:18420"/>
    </cofactor>
</comment>
<gene>
    <name evidence="6" type="ORF">D0Y96_16600</name>
</gene>
<evidence type="ECO:0000256" key="4">
    <source>
        <dbReference type="ARBA" id="ARBA00030169"/>
    </source>
</evidence>
<dbReference type="Proteomes" id="UP000264702">
    <property type="component" value="Unassembled WGS sequence"/>
</dbReference>
<reference evidence="6 7" key="1">
    <citation type="submission" date="2018-08" db="EMBL/GenBank/DDBJ databases">
        <title>Acidipila sp. 4G-K13, an acidobacterium isolated from forest soil.</title>
        <authorList>
            <person name="Gao Z.-H."/>
            <person name="Qiu L.-H."/>
        </authorList>
    </citation>
    <scope>NUCLEOTIDE SEQUENCE [LARGE SCALE GENOMIC DNA]</scope>
    <source>
        <strain evidence="6 7">4G-K13</strain>
    </source>
</reference>
<feature type="binding site" evidence="5">
    <location>
        <position position="161"/>
    </location>
    <ligand>
        <name>Mg(2+)</name>
        <dbReference type="ChEBI" id="CHEBI:18420"/>
    </ligand>
</feature>
<dbReference type="InterPro" id="IPR005493">
    <property type="entry name" value="RraA/RraA-like"/>
</dbReference>
<evidence type="ECO:0000256" key="5">
    <source>
        <dbReference type="PIRSR" id="PIRSR605493-1"/>
    </source>
</evidence>
<keyword evidence="7" id="KW-1185">Reference proteome</keyword>
<comment type="cofactor">
    <cofactor evidence="1">
        <name>a divalent metal cation</name>
        <dbReference type="ChEBI" id="CHEBI:60240"/>
    </cofactor>
</comment>
<evidence type="ECO:0000313" key="7">
    <source>
        <dbReference type="Proteomes" id="UP000264702"/>
    </source>
</evidence>
<keyword evidence="5" id="KW-0479">Metal-binding</keyword>
<dbReference type="EMBL" id="QVQT01000006">
    <property type="protein sequence ID" value="RFU15304.1"/>
    <property type="molecule type" value="Genomic_DNA"/>
</dbReference>
<dbReference type="InterPro" id="IPR036704">
    <property type="entry name" value="RraA/RraA-like_sf"/>
</dbReference>
<dbReference type="SUPFAM" id="SSF89562">
    <property type="entry name" value="RraA-like"/>
    <property type="match status" value="1"/>
</dbReference>
<comment type="caution">
    <text evidence="6">The sequence shown here is derived from an EMBL/GenBank/DDBJ whole genome shotgun (WGS) entry which is preliminary data.</text>
</comment>
<evidence type="ECO:0000256" key="3">
    <source>
        <dbReference type="ARBA" id="ARBA00029596"/>
    </source>
</evidence>
<name>A0A372IK70_9BACT</name>
<dbReference type="Pfam" id="PF03737">
    <property type="entry name" value="RraA-like"/>
    <property type="match status" value="1"/>
</dbReference>
<dbReference type="CDD" id="cd16841">
    <property type="entry name" value="RraA_family"/>
    <property type="match status" value="1"/>
</dbReference>
<accession>A0A372IK70</accession>
<feature type="binding site" evidence="5">
    <location>
        <begin position="138"/>
        <end position="141"/>
    </location>
    <ligand>
        <name>substrate</name>
    </ligand>
</feature>
<evidence type="ECO:0000313" key="6">
    <source>
        <dbReference type="EMBL" id="RFU15304.1"/>
    </source>
</evidence>
<evidence type="ECO:0000256" key="2">
    <source>
        <dbReference type="ARBA" id="ARBA00016549"/>
    </source>
</evidence>
<dbReference type="PANTHER" id="PTHR33254:SF4">
    <property type="entry name" value="4-HYDROXY-4-METHYL-2-OXOGLUTARATE ALDOLASE 3-RELATED"/>
    <property type="match status" value="1"/>
</dbReference>
<evidence type="ECO:0000256" key="1">
    <source>
        <dbReference type="ARBA" id="ARBA00001968"/>
    </source>
</evidence>
<dbReference type="RefSeq" id="WP_117302141.1">
    <property type="nucleotide sequence ID" value="NZ_QVQT02000006.1"/>
</dbReference>
<proteinExistence type="predicted"/>
<dbReference type="PANTHER" id="PTHR33254">
    <property type="entry name" value="4-HYDROXY-4-METHYL-2-OXOGLUTARATE ALDOLASE 3-RELATED"/>
    <property type="match status" value="1"/>
</dbReference>
<dbReference type="AlphaFoldDB" id="A0A372IK70"/>
<keyword evidence="5" id="KW-0460">Magnesium</keyword>
<dbReference type="OrthoDB" id="9784786at2"/>
<protein>
    <recommendedName>
        <fullName evidence="2">Putative 4-hydroxy-4-methyl-2-oxoglutarate aldolase</fullName>
    </recommendedName>
    <alternativeName>
        <fullName evidence="3">Regulator of ribonuclease activity homolog</fullName>
    </alternativeName>
    <alternativeName>
        <fullName evidence="4">RraA-like protein</fullName>
    </alternativeName>
</protein>
<sequence length="260" mass="28035">MPAKRFSRLFRTAPAFGFVLAAGLFLGLSHIVHADTPLTAADYSANPAAMIDAYRHVEVASVSDAMEQLLHEKRYMSHHMQSIFPAKFAGPALTVKLVKEENHDPHALDGMLRAIDSGAPGSVFVMTVEDGADIAGMGGLMGTAMMSRDFNGAVIDGGVRDLPQLKKIGFPVYALGPVPSTSVGHYRFAFMNQTMICDGVSVSPGDIVAADQDGVVVVPRQQAAEILVLAQKLDNSEHSMYSFIEKYHSIEEAVKQFGRL</sequence>
<feature type="binding site" evidence="5">
    <location>
        <position position="160"/>
    </location>
    <ligand>
        <name>substrate</name>
    </ligand>
</feature>
<dbReference type="GO" id="GO:0046872">
    <property type="term" value="F:metal ion binding"/>
    <property type="evidence" value="ECO:0007669"/>
    <property type="project" value="UniProtKB-KW"/>
</dbReference>